<comment type="caution">
    <text evidence="2">The sequence shown here is derived from an EMBL/GenBank/DDBJ whole genome shotgun (WGS) entry which is preliminary data.</text>
</comment>
<evidence type="ECO:0000313" key="3">
    <source>
        <dbReference type="Proteomes" id="UP000654075"/>
    </source>
</evidence>
<dbReference type="AlphaFoldDB" id="A0A813EQ10"/>
<evidence type="ECO:0000313" key="2">
    <source>
        <dbReference type="EMBL" id="CAE8600428.1"/>
    </source>
</evidence>
<reference evidence="2" key="1">
    <citation type="submission" date="2021-02" db="EMBL/GenBank/DDBJ databases">
        <authorList>
            <person name="Dougan E. K."/>
            <person name="Rhodes N."/>
            <person name="Thang M."/>
            <person name="Chan C."/>
        </authorList>
    </citation>
    <scope>NUCLEOTIDE SEQUENCE</scope>
</reference>
<organism evidence="2 3">
    <name type="scientific">Polarella glacialis</name>
    <name type="common">Dinoflagellate</name>
    <dbReference type="NCBI Taxonomy" id="89957"/>
    <lineage>
        <taxon>Eukaryota</taxon>
        <taxon>Sar</taxon>
        <taxon>Alveolata</taxon>
        <taxon>Dinophyceae</taxon>
        <taxon>Suessiales</taxon>
        <taxon>Suessiaceae</taxon>
        <taxon>Polarella</taxon>
    </lineage>
</organism>
<evidence type="ECO:0000256" key="1">
    <source>
        <dbReference type="SAM" id="MobiDB-lite"/>
    </source>
</evidence>
<accession>A0A813EQ10</accession>
<keyword evidence="3" id="KW-1185">Reference proteome</keyword>
<feature type="compositionally biased region" description="Low complexity" evidence="1">
    <location>
        <begin position="31"/>
        <end position="56"/>
    </location>
</feature>
<gene>
    <name evidence="2" type="ORF">PGLA1383_LOCUS18755</name>
</gene>
<dbReference type="EMBL" id="CAJNNV010012146">
    <property type="protein sequence ID" value="CAE8600428.1"/>
    <property type="molecule type" value="Genomic_DNA"/>
</dbReference>
<name>A0A813EQ10_POLGL</name>
<protein>
    <submittedName>
        <fullName evidence="2">Uncharacterized protein</fullName>
    </submittedName>
</protein>
<feature type="region of interest" description="Disordered" evidence="1">
    <location>
        <begin position="1"/>
        <end position="102"/>
    </location>
</feature>
<feature type="region of interest" description="Disordered" evidence="1">
    <location>
        <begin position="131"/>
        <end position="153"/>
    </location>
</feature>
<dbReference type="Proteomes" id="UP000654075">
    <property type="component" value="Unassembled WGS sequence"/>
</dbReference>
<feature type="non-terminal residue" evidence="2">
    <location>
        <position position="1"/>
    </location>
</feature>
<proteinExistence type="predicted"/>
<sequence length="251" mass="27554">GQPINRLQAPEPPQDPWAAAASHRRDDLDQAQRAADNWDQVQQPGSQDQNQNQGQGQHIGGGSQPDTGKGDGKQGQDTGKGGDIRNWQGTNSDGGGSTHPWVDMNAQDRYTYPARSGTITWDMVHRLLQGPTEKGRTGRGGATSPPLHKQSEASNLPGYIQALVTDWGFYSAYLVDTRDATQHFKGRVPDPWNHIFPEAALKNRLNGSQRNGPDESSAGLSTGQGFYVQWNLGKCTMSTASRRISHWDWKR</sequence>